<dbReference type="RefSeq" id="WP_185118834.1">
    <property type="nucleotide sequence ID" value="NZ_JACJVQ010000005.1"/>
</dbReference>
<evidence type="ECO:0000313" key="15">
    <source>
        <dbReference type="EMBL" id="MBB6633599.1"/>
    </source>
</evidence>
<keyword evidence="11 12" id="KW-0472">Membrane</keyword>
<dbReference type="Gene3D" id="3.30.565.10">
    <property type="entry name" value="Histidine kinase-like ATPase, C-terminal domain"/>
    <property type="match status" value="1"/>
</dbReference>
<evidence type="ECO:0000256" key="8">
    <source>
        <dbReference type="ARBA" id="ARBA00022777"/>
    </source>
</evidence>
<evidence type="ECO:0000256" key="5">
    <source>
        <dbReference type="ARBA" id="ARBA00022553"/>
    </source>
</evidence>
<dbReference type="Gene3D" id="6.10.340.10">
    <property type="match status" value="1"/>
</dbReference>
<gene>
    <name evidence="15" type="ORF">H7B67_05725</name>
</gene>
<evidence type="ECO:0000256" key="10">
    <source>
        <dbReference type="ARBA" id="ARBA00023012"/>
    </source>
</evidence>
<dbReference type="AlphaFoldDB" id="A0A841SRP4"/>
<dbReference type="InterPro" id="IPR036890">
    <property type="entry name" value="HATPase_C_sf"/>
</dbReference>
<dbReference type="InterPro" id="IPR010559">
    <property type="entry name" value="Sig_transdc_His_kin_internal"/>
</dbReference>
<keyword evidence="16" id="KW-1185">Reference proteome</keyword>
<keyword evidence="12" id="KW-1133">Transmembrane helix</keyword>
<dbReference type="Pfam" id="PF02518">
    <property type="entry name" value="HATPase_c"/>
    <property type="match status" value="1"/>
</dbReference>
<dbReference type="EMBL" id="JACJVQ010000005">
    <property type="protein sequence ID" value="MBB6633599.1"/>
    <property type="molecule type" value="Genomic_DNA"/>
</dbReference>
<evidence type="ECO:0000256" key="12">
    <source>
        <dbReference type="SAM" id="Phobius"/>
    </source>
</evidence>
<keyword evidence="9" id="KW-0067">ATP-binding</keyword>
<dbReference type="InterPro" id="IPR050640">
    <property type="entry name" value="Bact_2-comp_sensor_kinase"/>
</dbReference>
<evidence type="ECO:0000256" key="11">
    <source>
        <dbReference type="ARBA" id="ARBA00023136"/>
    </source>
</evidence>
<dbReference type="InterPro" id="IPR003594">
    <property type="entry name" value="HATPase_dom"/>
</dbReference>
<keyword evidence="6" id="KW-0808">Transferase</keyword>
<evidence type="ECO:0000256" key="2">
    <source>
        <dbReference type="ARBA" id="ARBA00004651"/>
    </source>
</evidence>
<keyword evidence="8 15" id="KW-0418">Kinase</keyword>
<dbReference type="PROSITE" id="PS50109">
    <property type="entry name" value="HIS_KIN"/>
    <property type="match status" value="1"/>
</dbReference>
<evidence type="ECO:0000256" key="3">
    <source>
        <dbReference type="ARBA" id="ARBA00012438"/>
    </source>
</evidence>
<evidence type="ECO:0000259" key="13">
    <source>
        <dbReference type="PROSITE" id="PS50109"/>
    </source>
</evidence>
<dbReference type="SUPFAM" id="SSF158472">
    <property type="entry name" value="HAMP domain-like"/>
    <property type="match status" value="1"/>
</dbReference>
<dbReference type="Proteomes" id="UP000535838">
    <property type="component" value="Unassembled WGS sequence"/>
</dbReference>
<dbReference type="SUPFAM" id="SSF55874">
    <property type="entry name" value="ATPase domain of HSP90 chaperone/DNA topoisomerase II/histidine kinase"/>
    <property type="match status" value="1"/>
</dbReference>
<feature type="domain" description="Histidine kinase" evidence="13">
    <location>
        <begin position="494"/>
        <end position="605"/>
    </location>
</feature>
<protein>
    <recommendedName>
        <fullName evidence="3">histidine kinase</fullName>
        <ecNumber evidence="3">2.7.13.3</ecNumber>
    </recommendedName>
</protein>
<dbReference type="GO" id="GO:0005524">
    <property type="term" value="F:ATP binding"/>
    <property type="evidence" value="ECO:0007669"/>
    <property type="project" value="UniProtKB-KW"/>
</dbReference>
<keyword evidence="12" id="KW-0812">Transmembrane</keyword>
<keyword evidence="5" id="KW-0597">Phosphoprotein</keyword>
<evidence type="ECO:0000256" key="9">
    <source>
        <dbReference type="ARBA" id="ARBA00022840"/>
    </source>
</evidence>
<organism evidence="15 16">
    <name type="scientific">Cohnella thailandensis</name>
    <dbReference type="NCBI Taxonomy" id="557557"/>
    <lineage>
        <taxon>Bacteria</taxon>
        <taxon>Bacillati</taxon>
        <taxon>Bacillota</taxon>
        <taxon>Bacilli</taxon>
        <taxon>Bacillales</taxon>
        <taxon>Paenibacillaceae</taxon>
        <taxon>Cohnella</taxon>
    </lineage>
</organism>
<dbReference type="Pfam" id="PF06580">
    <property type="entry name" value="His_kinase"/>
    <property type="match status" value="1"/>
</dbReference>
<dbReference type="InterPro" id="IPR003660">
    <property type="entry name" value="HAMP_dom"/>
</dbReference>
<dbReference type="GO" id="GO:0000155">
    <property type="term" value="F:phosphorelay sensor kinase activity"/>
    <property type="evidence" value="ECO:0007669"/>
    <property type="project" value="InterPro"/>
</dbReference>
<name>A0A841SRP4_9BACL</name>
<evidence type="ECO:0000256" key="6">
    <source>
        <dbReference type="ARBA" id="ARBA00022679"/>
    </source>
</evidence>
<evidence type="ECO:0000313" key="16">
    <source>
        <dbReference type="Proteomes" id="UP000535838"/>
    </source>
</evidence>
<keyword evidence="10" id="KW-0902">Two-component regulatory system</keyword>
<comment type="caution">
    <text evidence="15">The sequence shown here is derived from an EMBL/GenBank/DDBJ whole genome shotgun (WGS) entry which is preliminary data.</text>
</comment>
<comment type="subcellular location">
    <subcellularLocation>
        <location evidence="2">Cell membrane</location>
        <topology evidence="2">Multi-pass membrane protein</topology>
    </subcellularLocation>
</comment>
<dbReference type="CDD" id="cd06225">
    <property type="entry name" value="HAMP"/>
    <property type="match status" value="1"/>
</dbReference>
<sequence>MKKLGAMMARWSPIRLRTLRSKLLLTYLAAIAIPLLTLGIYSMRLLDSSLKEQSISVEKQDLLQIMENAKSSLNSFVSLSSDISYDPKIWRYFYSDYDEPGESMEGYYTLIRPLFARYLTLRPEIRKITIYTKNDTLLYNRFEIAPVEPGTYEAKLYDETLASRKVLWKLREDSDSGEKLVTLSRMLNLNNVVVGMVVLYIDENQLYGNIRGQTEGGEAYLLGPDGAVLSSTDRTALGQPYGGTELDVRTEGQGLLSKEIERDGSEERLTGIPFALSQFPNEQWALVKTVPQKTILAVTRQSKIYQLGAFALLVVLLCLISVTMSGSITRRIKELVIKMRKVERGDFDVAVSFGGQDEVSYMGNTFNAMAAKLNTLVGQVYEMQLTQKDMELKNRESELKWLQSQINPHFLFNTLDAVLYGIRNDKEETAKIVEFLANSFRRSIQWTEDLVSLEEELKFIKEYLAIQRFRMPDKFAWQAEVPAEALSLKLPKMLLQPLVENAVHHGLSLKKEGGSLLLKVEEQDKGTGREIVIRIRDDGVGIEEWRLEEIREILHGHEAGETDRHIGLKNVYDRIRLYYGDQGHLEINSVYGEGTEIEVRIPVLEEEDSDV</sequence>
<keyword evidence="7" id="KW-0547">Nucleotide-binding</keyword>
<dbReference type="Pfam" id="PF00672">
    <property type="entry name" value="HAMP"/>
    <property type="match status" value="1"/>
</dbReference>
<dbReference type="GO" id="GO:0005886">
    <property type="term" value="C:plasma membrane"/>
    <property type="evidence" value="ECO:0007669"/>
    <property type="project" value="UniProtKB-SubCell"/>
</dbReference>
<feature type="domain" description="HAMP" evidence="14">
    <location>
        <begin position="326"/>
        <end position="378"/>
    </location>
</feature>
<evidence type="ECO:0000256" key="4">
    <source>
        <dbReference type="ARBA" id="ARBA00022475"/>
    </source>
</evidence>
<proteinExistence type="predicted"/>
<comment type="catalytic activity">
    <reaction evidence="1">
        <text>ATP + protein L-histidine = ADP + protein N-phospho-L-histidine.</text>
        <dbReference type="EC" id="2.7.13.3"/>
    </reaction>
</comment>
<dbReference type="PANTHER" id="PTHR34220:SF7">
    <property type="entry name" value="SENSOR HISTIDINE KINASE YPDA"/>
    <property type="match status" value="1"/>
</dbReference>
<dbReference type="InterPro" id="IPR005467">
    <property type="entry name" value="His_kinase_dom"/>
</dbReference>
<dbReference type="PROSITE" id="PS50885">
    <property type="entry name" value="HAMP"/>
    <property type="match status" value="1"/>
</dbReference>
<feature type="transmembrane region" description="Helical" evidence="12">
    <location>
        <begin position="304"/>
        <end position="324"/>
    </location>
</feature>
<accession>A0A841SRP4</accession>
<evidence type="ECO:0000256" key="1">
    <source>
        <dbReference type="ARBA" id="ARBA00000085"/>
    </source>
</evidence>
<reference evidence="15 16" key="1">
    <citation type="submission" date="2020-08" db="EMBL/GenBank/DDBJ databases">
        <title>Cohnella phylogeny.</title>
        <authorList>
            <person name="Dunlap C."/>
        </authorList>
    </citation>
    <scope>NUCLEOTIDE SEQUENCE [LARGE SCALE GENOMIC DNA]</scope>
    <source>
        <strain evidence="15 16">DSM 25241</strain>
    </source>
</reference>
<keyword evidence="4" id="KW-1003">Cell membrane</keyword>
<dbReference type="PANTHER" id="PTHR34220">
    <property type="entry name" value="SENSOR HISTIDINE KINASE YPDA"/>
    <property type="match status" value="1"/>
</dbReference>
<evidence type="ECO:0000259" key="14">
    <source>
        <dbReference type="PROSITE" id="PS50885"/>
    </source>
</evidence>
<evidence type="ECO:0000256" key="7">
    <source>
        <dbReference type="ARBA" id="ARBA00022741"/>
    </source>
</evidence>
<dbReference type="EC" id="2.7.13.3" evidence="3"/>
<dbReference type="SMART" id="SM00304">
    <property type="entry name" value="HAMP"/>
    <property type="match status" value="1"/>
</dbReference>